<accession>A0A060N5L1</accession>
<reference evidence="1" key="1">
    <citation type="submission" date="2013-10" db="EMBL/GenBank/DDBJ databases">
        <title>Draft genome sequence of Clostridium botulinum type B strain Osaka05.</title>
        <authorList>
            <person name="Sakaguchi Y."/>
            <person name="Hosomi K."/>
            <person name="Uchiyama J."/>
            <person name="Ogura Y."/>
            <person name="Sakaguchi M."/>
            <person name="Kohda T."/>
            <person name="Mukamoto M."/>
            <person name="Misawa N."/>
            <person name="Matsuzaki S."/>
            <person name="Hayashi T."/>
            <person name="Kozaki S."/>
        </authorList>
    </citation>
    <scope>NUCLEOTIDE SEQUENCE</scope>
    <source>
        <strain evidence="1">Osaka05</strain>
    </source>
</reference>
<dbReference type="EMBL" id="BA000058">
    <property type="protein sequence ID" value="BAO04840.1"/>
    <property type="molecule type" value="Genomic_DNA"/>
</dbReference>
<evidence type="ECO:0000313" key="1">
    <source>
        <dbReference type="EMBL" id="BAO04840.1"/>
    </source>
</evidence>
<sequence>MIYSRIDRYLYTYGRDKYKEIRRGDKVSIQFKDKTISGIVFKIGTKNI</sequence>
<protein>
    <submittedName>
        <fullName evidence="1">Uncharacterized protein</fullName>
    </submittedName>
</protein>
<organism evidence="1">
    <name type="scientific">Clostridium botulinum B str. Osaka05</name>
    <dbReference type="NCBI Taxonomy" id="1407017"/>
    <lineage>
        <taxon>Bacteria</taxon>
        <taxon>Bacillati</taxon>
        <taxon>Bacillota</taxon>
        <taxon>Clostridia</taxon>
        <taxon>Eubacteriales</taxon>
        <taxon>Clostridiaceae</taxon>
        <taxon>Clostridium</taxon>
    </lineage>
</organism>
<dbReference type="HOGENOM" id="CLU_3151170_0_0_9"/>
<dbReference type="AlphaFoldDB" id="A0A060N5L1"/>
<dbReference type="Proteomes" id="UP000054164">
    <property type="component" value="Unassembled WGS sequence"/>
</dbReference>
<name>A0A060N5L1_CLOBO</name>
<gene>
    <name evidence="1" type="ORF">CBO05P1_121</name>
</gene>
<dbReference type="RefSeq" id="WP_154219143.1">
    <property type="nucleotide sequence ID" value="NZ_BA000058.1"/>
</dbReference>
<proteinExistence type="predicted"/>